<accession>A0A975GFT1</accession>
<dbReference type="KEGG" id="dli:dnl_19060"/>
<keyword evidence="2" id="KW-1185">Reference proteome</keyword>
<gene>
    <name evidence="1" type="ORF">dnl_19060</name>
</gene>
<name>A0A975GFT1_9BACT</name>
<evidence type="ECO:0000313" key="1">
    <source>
        <dbReference type="EMBL" id="QTA79631.1"/>
    </source>
</evidence>
<sequence>MAALAARAATGGCPYNMLQNLCAGAYLTRQSLGTDRAQEQEYQKFC</sequence>
<protein>
    <submittedName>
        <fullName evidence="1">Uncharacterized protein</fullName>
    </submittedName>
</protein>
<dbReference type="Proteomes" id="UP000663720">
    <property type="component" value="Chromosome"/>
</dbReference>
<dbReference type="EMBL" id="CP061799">
    <property type="protein sequence ID" value="QTA79631.1"/>
    <property type="molecule type" value="Genomic_DNA"/>
</dbReference>
<reference evidence="1" key="1">
    <citation type="journal article" date="2021" name="Microb. Physiol.">
        <title>Proteogenomic Insights into the Physiology of Marine, Sulfate-Reducing, Filamentous Desulfonema limicola and Desulfonema magnum.</title>
        <authorList>
            <person name="Schnaars V."/>
            <person name="Wohlbrand L."/>
            <person name="Scheve S."/>
            <person name="Hinrichs C."/>
            <person name="Reinhardt R."/>
            <person name="Rabus R."/>
        </authorList>
    </citation>
    <scope>NUCLEOTIDE SEQUENCE</scope>
    <source>
        <strain evidence="1">5ac10</strain>
    </source>
</reference>
<dbReference type="AlphaFoldDB" id="A0A975GFT1"/>
<evidence type="ECO:0000313" key="2">
    <source>
        <dbReference type="Proteomes" id="UP000663720"/>
    </source>
</evidence>
<organism evidence="1 2">
    <name type="scientific">Desulfonema limicola</name>
    <dbReference type="NCBI Taxonomy" id="45656"/>
    <lineage>
        <taxon>Bacteria</taxon>
        <taxon>Pseudomonadati</taxon>
        <taxon>Thermodesulfobacteriota</taxon>
        <taxon>Desulfobacteria</taxon>
        <taxon>Desulfobacterales</taxon>
        <taxon>Desulfococcaceae</taxon>
        <taxon>Desulfonema</taxon>
    </lineage>
</organism>
<proteinExistence type="predicted"/>